<evidence type="ECO:0000256" key="9">
    <source>
        <dbReference type="PROSITE-ProRule" id="PRU00322"/>
    </source>
</evidence>
<comment type="subcellular location">
    <subcellularLocation>
        <location evidence="1">Nucleus</location>
    </subcellularLocation>
</comment>
<keyword evidence="6" id="KW-0804">Transcription</keyword>
<proteinExistence type="predicted"/>
<evidence type="ECO:0000256" key="5">
    <source>
        <dbReference type="ARBA" id="ARBA00023015"/>
    </source>
</evidence>
<evidence type="ECO:0000256" key="2">
    <source>
        <dbReference type="ARBA" id="ARBA00022723"/>
    </source>
</evidence>
<dbReference type="PANTHER" id="PTHR12920:SF2">
    <property type="entry name" value="YY1-ASSOCIATED FACTOR 2"/>
    <property type="match status" value="1"/>
</dbReference>
<dbReference type="SMART" id="SM00547">
    <property type="entry name" value="ZnF_RBZ"/>
    <property type="match status" value="1"/>
</dbReference>
<keyword evidence="7" id="KW-0539">Nucleus</keyword>
<feature type="region of interest" description="Disordered" evidence="10">
    <location>
        <begin position="102"/>
        <end position="152"/>
    </location>
</feature>
<evidence type="ECO:0000256" key="8">
    <source>
        <dbReference type="ARBA" id="ARBA00058221"/>
    </source>
</evidence>
<keyword evidence="2" id="KW-0479">Metal-binding</keyword>
<dbReference type="Pfam" id="PF00641">
    <property type="entry name" value="Zn_ribbon_RanBP"/>
    <property type="match status" value="1"/>
</dbReference>
<sequence length="221" mass="24272">MAAGGCSDAGATGRCFVRTACLRHDLRLKKTTNRAAVVCASVLFVSVRRPKRQPKPSSDDGHWDCSVCTFRNSFEAFKCTMCDVRKGTSTRKPRPVSQLVAQQVNQQFAPPTNPKKEKKEKSEKDRSDKEPTLKKKSHKKLRPRLKNVDRSSAQHLEVTVGDLTVIITDFKEKAKPTSTSTSAASADQHSQSGSSSDNTERGVSRCSSPHEEATSVNGETH</sequence>
<dbReference type="GO" id="GO:0005634">
    <property type="term" value="C:nucleus"/>
    <property type="evidence" value="ECO:0007669"/>
    <property type="project" value="UniProtKB-SubCell"/>
</dbReference>
<dbReference type="GO" id="GO:0003677">
    <property type="term" value="F:DNA binding"/>
    <property type="evidence" value="ECO:0007669"/>
    <property type="project" value="TreeGrafter"/>
</dbReference>
<keyword evidence="5" id="KW-0805">Transcription regulation</keyword>
<keyword evidence="3 9" id="KW-0863">Zinc-finger</keyword>
<name>A0A6A4T3C5_SCOMX</name>
<evidence type="ECO:0000313" key="13">
    <source>
        <dbReference type="Proteomes" id="UP000438429"/>
    </source>
</evidence>
<feature type="region of interest" description="Disordered" evidence="10">
    <location>
        <begin position="173"/>
        <end position="221"/>
    </location>
</feature>
<reference evidence="12 13" key="1">
    <citation type="submission" date="2019-06" db="EMBL/GenBank/DDBJ databases">
        <title>Draft genomes of female and male turbot (Scophthalmus maximus).</title>
        <authorList>
            <person name="Xu H."/>
            <person name="Xu X.-W."/>
            <person name="Shao C."/>
            <person name="Chen S."/>
        </authorList>
    </citation>
    <scope>NUCLEOTIDE SEQUENCE [LARGE SCALE GENOMIC DNA]</scope>
    <source>
        <strain evidence="12">Ysfricsl-2016a</strain>
        <tissue evidence="12">Blood</tissue>
    </source>
</reference>
<dbReference type="GO" id="GO:0045893">
    <property type="term" value="P:positive regulation of DNA-templated transcription"/>
    <property type="evidence" value="ECO:0007669"/>
    <property type="project" value="InterPro"/>
</dbReference>
<dbReference type="PANTHER" id="PTHR12920">
    <property type="entry name" value="RYBP AND YAF2-RELATED"/>
    <property type="match status" value="1"/>
</dbReference>
<dbReference type="InterPro" id="IPR039958">
    <property type="entry name" value="RYBP/YAF2"/>
</dbReference>
<dbReference type="InterPro" id="IPR036443">
    <property type="entry name" value="Znf_RanBP2_sf"/>
</dbReference>
<dbReference type="PROSITE" id="PS50199">
    <property type="entry name" value="ZF_RANBP2_2"/>
    <property type="match status" value="1"/>
</dbReference>
<evidence type="ECO:0000256" key="6">
    <source>
        <dbReference type="ARBA" id="ARBA00023163"/>
    </source>
</evidence>
<dbReference type="PROSITE" id="PS01358">
    <property type="entry name" value="ZF_RANBP2_1"/>
    <property type="match status" value="1"/>
</dbReference>
<dbReference type="SUPFAM" id="SSF90209">
    <property type="entry name" value="Ran binding protein zinc finger-like"/>
    <property type="match status" value="1"/>
</dbReference>
<evidence type="ECO:0000256" key="7">
    <source>
        <dbReference type="ARBA" id="ARBA00023242"/>
    </source>
</evidence>
<dbReference type="InterPro" id="IPR001876">
    <property type="entry name" value="Znf_RanBP2"/>
</dbReference>
<feature type="compositionally biased region" description="Low complexity" evidence="10">
    <location>
        <begin position="177"/>
        <end position="197"/>
    </location>
</feature>
<evidence type="ECO:0000256" key="10">
    <source>
        <dbReference type="SAM" id="MobiDB-lite"/>
    </source>
</evidence>
<keyword evidence="4" id="KW-0862">Zinc</keyword>
<accession>A0A6A4T3C5</accession>
<comment type="function">
    <text evidence="8">May be implicated in the regulation of the transcription as a repressor of the transcriptional activity of E4TF1.</text>
</comment>
<feature type="compositionally biased region" description="Basic residues" evidence="10">
    <location>
        <begin position="134"/>
        <end position="145"/>
    </location>
</feature>
<dbReference type="GO" id="GO:0008270">
    <property type="term" value="F:zinc ion binding"/>
    <property type="evidence" value="ECO:0007669"/>
    <property type="project" value="UniProtKB-KW"/>
</dbReference>
<gene>
    <name evidence="12" type="ORF">F2P81_006535</name>
</gene>
<dbReference type="Proteomes" id="UP000438429">
    <property type="component" value="Unassembled WGS sequence"/>
</dbReference>
<evidence type="ECO:0000256" key="4">
    <source>
        <dbReference type="ARBA" id="ARBA00022833"/>
    </source>
</evidence>
<feature type="domain" description="RanBP2-type" evidence="11">
    <location>
        <begin position="59"/>
        <end position="88"/>
    </location>
</feature>
<dbReference type="Gene3D" id="4.10.1060.10">
    <property type="entry name" value="Zinc finger, RanBP2-type"/>
    <property type="match status" value="1"/>
</dbReference>
<dbReference type="Pfam" id="PF17219">
    <property type="entry name" value="YAF2_RYBP"/>
    <property type="match status" value="1"/>
</dbReference>
<dbReference type="FunFam" id="4.10.1060.10:FF:000009">
    <property type="entry name" value="YY1 associated factor 2"/>
    <property type="match status" value="1"/>
</dbReference>
<evidence type="ECO:0000259" key="11">
    <source>
        <dbReference type="PROSITE" id="PS50199"/>
    </source>
</evidence>
<dbReference type="AlphaFoldDB" id="A0A6A4T3C5"/>
<feature type="compositionally biased region" description="Basic and acidic residues" evidence="10">
    <location>
        <begin position="198"/>
        <end position="213"/>
    </location>
</feature>
<dbReference type="EMBL" id="VEVO01000006">
    <property type="protein sequence ID" value="KAF0040637.1"/>
    <property type="molecule type" value="Genomic_DNA"/>
</dbReference>
<comment type="caution">
    <text evidence="12">The sequence shown here is derived from an EMBL/GenBank/DDBJ whole genome shotgun (WGS) entry which is preliminary data.</text>
</comment>
<dbReference type="GO" id="GO:0003712">
    <property type="term" value="F:transcription coregulator activity"/>
    <property type="evidence" value="ECO:0007669"/>
    <property type="project" value="TreeGrafter"/>
</dbReference>
<evidence type="ECO:0000256" key="3">
    <source>
        <dbReference type="ARBA" id="ARBA00022771"/>
    </source>
</evidence>
<dbReference type="InterPro" id="IPR033774">
    <property type="entry name" value="YAF2_RYBP"/>
</dbReference>
<protein>
    <recommendedName>
        <fullName evidence="11">RanBP2-type domain-containing protein</fullName>
    </recommendedName>
</protein>
<evidence type="ECO:0000313" key="12">
    <source>
        <dbReference type="EMBL" id="KAF0040637.1"/>
    </source>
</evidence>
<feature type="compositionally biased region" description="Basic and acidic residues" evidence="10">
    <location>
        <begin position="114"/>
        <end position="133"/>
    </location>
</feature>
<organism evidence="12 13">
    <name type="scientific">Scophthalmus maximus</name>
    <name type="common">Turbot</name>
    <name type="synonym">Psetta maxima</name>
    <dbReference type="NCBI Taxonomy" id="52904"/>
    <lineage>
        <taxon>Eukaryota</taxon>
        <taxon>Metazoa</taxon>
        <taxon>Chordata</taxon>
        <taxon>Craniata</taxon>
        <taxon>Vertebrata</taxon>
        <taxon>Euteleostomi</taxon>
        <taxon>Actinopterygii</taxon>
        <taxon>Neopterygii</taxon>
        <taxon>Teleostei</taxon>
        <taxon>Neoteleostei</taxon>
        <taxon>Acanthomorphata</taxon>
        <taxon>Carangaria</taxon>
        <taxon>Pleuronectiformes</taxon>
        <taxon>Pleuronectoidei</taxon>
        <taxon>Scophthalmidae</taxon>
        <taxon>Scophthalmus</taxon>
    </lineage>
</organism>
<evidence type="ECO:0000256" key="1">
    <source>
        <dbReference type="ARBA" id="ARBA00004123"/>
    </source>
</evidence>